<proteinExistence type="predicted"/>
<dbReference type="Gene3D" id="1.10.238.10">
    <property type="entry name" value="EF-hand"/>
    <property type="match status" value="1"/>
</dbReference>
<keyword evidence="1" id="KW-0677">Repeat</keyword>
<dbReference type="InterPro" id="IPR011992">
    <property type="entry name" value="EF-hand-dom_pair"/>
</dbReference>
<dbReference type="InterPro" id="IPR002048">
    <property type="entry name" value="EF_hand_dom"/>
</dbReference>
<dbReference type="PROSITE" id="PS00018">
    <property type="entry name" value="EF_HAND_1"/>
    <property type="match status" value="2"/>
</dbReference>
<evidence type="ECO:0000256" key="1">
    <source>
        <dbReference type="ARBA" id="ARBA00022737"/>
    </source>
</evidence>
<feature type="domain" description="EF-hand" evidence="3">
    <location>
        <begin position="6"/>
        <end position="41"/>
    </location>
</feature>
<evidence type="ECO:0000313" key="4">
    <source>
        <dbReference type="EMBL" id="MFC5744927.1"/>
    </source>
</evidence>
<gene>
    <name evidence="4" type="ORF">ACFPZN_04790</name>
</gene>
<dbReference type="EMBL" id="JBHSON010000005">
    <property type="protein sequence ID" value="MFC5744927.1"/>
    <property type="molecule type" value="Genomic_DNA"/>
</dbReference>
<dbReference type="SMART" id="SM00054">
    <property type="entry name" value="EFh"/>
    <property type="match status" value="2"/>
</dbReference>
<dbReference type="PANTHER" id="PTHR23050">
    <property type="entry name" value="CALCIUM BINDING PROTEIN"/>
    <property type="match status" value="1"/>
</dbReference>
<dbReference type="SUPFAM" id="SSF47473">
    <property type="entry name" value="EF-hand"/>
    <property type="match status" value="1"/>
</dbReference>
<comment type="caution">
    <text evidence="4">The sequence shown here is derived from an EMBL/GenBank/DDBJ whole genome shotgun (WGS) entry which is preliminary data.</text>
</comment>
<keyword evidence="2" id="KW-0106">Calcium</keyword>
<dbReference type="InterPro" id="IPR050145">
    <property type="entry name" value="Centrin_CML-like"/>
</dbReference>
<dbReference type="PROSITE" id="PS50222">
    <property type="entry name" value="EF_HAND_2"/>
    <property type="match status" value="2"/>
</dbReference>
<sequence length="72" mass="7896">MGKHENPDTDHLAEFRSFDTDGSGYLSRDELIAALAASGDPRSVEEIDAYIATADKNADGEISYEEFLGEDR</sequence>
<evidence type="ECO:0000313" key="5">
    <source>
        <dbReference type="Proteomes" id="UP001596074"/>
    </source>
</evidence>
<dbReference type="Pfam" id="PF13499">
    <property type="entry name" value="EF-hand_7"/>
    <property type="match status" value="1"/>
</dbReference>
<dbReference type="Proteomes" id="UP001596074">
    <property type="component" value="Unassembled WGS sequence"/>
</dbReference>
<dbReference type="InterPro" id="IPR018247">
    <property type="entry name" value="EF_Hand_1_Ca_BS"/>
</dbReference>
<evidence type="ECO:0000256" key="2">
    <source>
        <dbReference type="ARBA" id="ARBA00022837"/>
    </source>
</evidence>
<dbReference type="RefSeq" id="WP_378280512.1">
    <property type="nucleotide sequence ID" value="NZ_JBHSON010000005.1"/>
</dbReference>
<keyword evidence="5" id="KW-1185">Reference proteome</keyword>
<organism evidence="4 5">
    <name type="scientific">Actinomadura rugatobispora</name>
    <dbReference type="NCBI Taxonomy" id="1994"/>
    <lineage>
        <taxon>Bacteria</taxon>
        <taxon>Bacillati</taxon>
        <taxon>Actinomycetota</taxon>
        <taxon>Actinomycetes</taxon>
        <taxon>Streptosporangiales</taxon>
        <taxon>Thermomonosporaceae</taxon>
        <taxon>Actinomadura</taxon>
    </lineage>
</organism>
<dbReference type="CDD" id="cd00051">
    <property type="entry name" value="EFh"/>
    <property type="match status" value="1"/>
</dbReference>
<reference evidence="5" key="1">
    <citation type="journal article" date="2019" name="Int. J. Syst. Evol. Microbiol.">
        <title>The Global Catalogue of Microorganisms (GCM) 10K type strain sequencing project: providing services to taxonomists for standard genome sequencing and annotation.</title>
        <authorList>
            <consortium name="The Broad Institute Genomics Platform"/>
            <consortium name="The Broad Institute Genome Sequencing Center for Infectious Disease"/>
            <person name="Wu L."/>
            <person name="Ma J."/>
        </authorList>
    </citation>
    <scope>NUCLEOTIDE SEQUENCE [LARGE SCALE GENOMIC DNA]</scope>
    <source>
        <strain evidence="5">KCTC 42087</strain>
    </source>
</reference>
<protein>
    <submittedName>
        <fullName evidence="4">EF-hand domain-containing protein</fullName>
    </submittedName>
</protein>
<evidence type="ECO:0000259" key="3">
    <source>
        <dbReference type="PROSITE" id="PS50222"/>
    </source>
</evidence>
<name>A0ABW0ZRH2_9ACTN</name>
<feature type="domain" description="EF-hand" evidence="3">
    <location>
        <begin position="42"/>
        <end position="72"/>
    </location>
</feature>
<accession>A0ABW0ZRH2</accession>